<dbReference type="Proteomes" id="UP001054252">
    <property type="component" value="Unassembled WGS sequence"/>
</dbReference>
<dbReference type="InterPro" id="IPR029055">
    <property type="entry name" value="Ntn_hydrolases_N"/>
</dbReference>
<sequence length="274" mass="29709">MLALFDKSVAKSPDALNAPNHSEAVSAHKDGFLANHFASLHPGSVIVNLGPSGVLAYSLDKQNPLLPSYKKECSEDARDGSGALYLNVQQLYNYVVDDIFCLFQGHIENVAVLKQLYGLSKTANEVIIIIEAYRTLRDRGPYPVDQVIRDIQGKFAFILYDSTSQVTFISADADGNVPFFWGTDAEGHLVLSDDANIVKKGCGKSFAPFPKGCFFTSSGGLRSYEHPLNELKPVPRVDSSGQVCGADFSVDVDAKKESSGMKKVGSAANWSSNY</sequence>
<keyword evidence="3" id="KW-1185">Reference proteome</keyword>
<dbReference type="AlphaFoldDB" id="A0AAV5K9G1"/>
<dbReference type="PANTHER" id="PTHR45952">
    <property type="entry name" value="ALUMINUM INDUCED PROTEIN WITH YGL AND LRDR MOTIFS"/>
    <property type="match status" value="1"/>
</dbReference>
<reference evidence="2 3" key="1">
    <citation type="journal article" date="2021" name="Commun. Biol.">
        <title>The genome of Shorea leprosula (Dipterocarpaceae) highlights the ecological relevance of drought in aseasonal tropical rainforests.</title>
        <authorList>
            <person name="Ng K.K.S."/>
            <person name="Kobayashi M.J."/>
            <person name="Fawcett J.A."/>
            <person name="Hatakeyama M."/>
            <person name="Paape T."/>
            <person name="Ng C.H."/>
            <person name="Ang C.C."/>
            <person name="Tnah L.H."/>
            <person name="Lee C.T."/>
            <person name="Nishiyama T."/>
            <person name="Sese J."/>
            <person name="O'Brien M.J."/>
            <person name="Copetti D."/>
            <person name="Mohd Noor M.I."/>
            <person name="Ong R.C."/>
            <person name="Putra M."/>
            <person name="Sireger I.Z."/>
            <person name="Indrioko S."/>
            <person name="Kosugi Y."/>
            <person name="Izuno A."/>
            <person name="Isagi Y."/>
            <person name="Lee S.L."/>
            <person name="Shimizu K.K."/>
        </authorList>
    </citation>
    <scope>NUCLEOTIDE SEQUENCE [LARGE SCALE GENOMIC DNA]</scope>
    <source>
        <strain evidence="2">214</strain>
    </source>
</reference>
<feature type="domain" description="DUF3700" evidence="1">
    <location>
        <begin position="2"/>
        <end position="250"/>
    </location>
</feature>
<dbReference type="InterPro" id="IPR044828">
    <property type="entry name" value="TSJT1-like"/>
</dbReference>
<dbReference type="InterPro" id="IPR024286">
    <property type="entry name" value="DUF3700"/>
</dbReference>
<comment type="caution">
    <text evidence="2">The sequence shown here is derived from an EMBL/GenBank/DDBJ whole genome shotgun (WGS) entry which is preliminary data.</text>
</comment>
<protein>
    <recommendedName>
        <fullName evidence="1">DUF3700 domain-containing protein</fullName>
    </recommendedName>
</protein>
<dbReference type="EMBL" id="BPVZ01000053">
    <property type="protein sequence ID" value="GKV19675.1"/>
    <property type="molecule type" value="Genomic_DNA"/>
</dbReference>
<dbReference type="SUPFAM" id="SSF56235">
    <property type="entry name" value="N-terminal nucleophile aminohydrolases (Ntn hydrolases)"/>
    <property type="match status" value="1"/>
</dbReference>
<evidence type="ECO:0000259" key="1">
    <source>
        <dbReference type="SMART" id="SM01172"/>
    </source>
</evidence>
<gene>
    <name evidence="2" type="ORF">SLEP1_g29901</name>
</gene>
<dbReference type="PANTHER" id="PTHR45952:SF4">
    <property type="entry name" value="ALUMINUM INDUCED PROTEIN WITH YGL AND LRDR MOTIFS"/>
    <property type="match status" value="1"/>
</dbReference>
<organism evidence="2 3">
    <name type="scientific">Rubroshorea leprosula</name>
    <dbReference type="NCBI Taxonomy" id="152421"/>
    <lineage>
        <taxon>Eukaryota</taxon>
        <taxon>Viridiplantae</taxon>
        <taxon>Streptophyta</taxon>
        <taxon>Embryophyta</taxon>
        <taxon>Tracheophyta</taxon>
        <taxon>Spermatophyta</taxon>
        <taxon>Magnoliopsida</taxon>
        <taxon>eudicotyledons</taxon>
        <taxon>Gunneridae</taxon>
        <taxon>Pentapetalae</taxon>
        <taxon>rosids</taxon>
        <taxon>malvids</taxon>
        <taxon>Malvales</taxon>
        <taxon>Dipterocarpaceae</taxon>
        <taxon>Rubroshorea</taxon>
    </lineage>
</organism>
<dbReference type="Pfam" id="PF12481">
    <property type="entry name" value="DUF3700"/>
    <property type="match status" value="2"/>
</dbReference>
<name>A0AAV5K9G1_9ROSI</name>
<dbReference type="SMART" id="SM01172">
    <property type="entry name" value="DUF3700"/>
    <property type="match status" value="1"/>
</dbReference>
<evidence type="ECO:0000313" key="2">
    <source>
        <dbReference type="EMBL" id="GKV19675.1"/>
    </source>
</evidence>
<dbReference type="Gene3D" id="3.60.20.10">
    <property type="entry name" value="Glutamine Phosphoribosylpyrophosphate, subunit 1, domain 1"/>
    <property type="match status" value="1"/>
</dbReference>
<proteinExistence type="predicted"/>
<accession>A0AAV5K9G1</accession>
<evidence type="ECO:0000313" key="3">
    <source>
        <dbReference type="Proteomes" id="UP001054252"/>
    </source>
</evidence>